<protein>
    <recommendedName>
        <fullName evidence="4">DUF3325 domain-containing protein</fullName>
    </recommendedName>
</protein>
<evidence type="ECO:0000256" key="1">
    <source>
        <dbReference type="SAM" id="Phobius"/>
    </source>
</evidence>
<dbReference type="RefSeq" id="WP_013622827.1">
    <property type="nucleotide sequence ID" value="NC_015167.1"/>
</dbReference>
<feature type="transmembrane region" description="Helical" evidence="1">
    <location>
        <begin position="88"/>
        <end position="104"/>
    </location>
</feature>
<evidence type="ECO:0000313" key="3">
    <source>
        <dbReference type="Proteomes" id="UP000007487"/>
    </source>
</evidence>
<sequence>MTVLILVTTLACLLHYSTSKRAVITKEFKLLFWLHNKQKSVKIAAIVLFVFGLFLAIYTFGLGAGFIIFTILLMLSWSLIVLLAPLKIVNYKLLTLLFLVAFLLEKSL</sequence>
<evidence type="ECO:0000313" key="2">
    <source>
        <dbReference type="EMBL" id="ADY31084.1"/>
    </source>
</evidence>
<dbReference type="STRING" id="867900.Celly_3268"/>
<accession>F0RF68</accession>
<evidence type="ECO:0008006" key="4">
    <source>
        <dbReference type="Google" id="ProtNLM"/>
    </source>
</evidence>
<name>F0RF68_CELLC</name>
<organism evidence="2 3">
    <name type="scientific">Cellulophaga lytica (strain ATCC 23178 / DSM 7489 / JCM 8516 / NBRC 14961 / NCIMB 1423 / VKM B-1433 / Cy l20)</name>
    <dbReference type="NCBI Taxonomy" id="867900"/>
    <lineage>
        <taxon>Bacteria</taxon>
        <taxon>Pseudomonadati</taxon>
        <taxon>Bacteroidota</taxon>
        <taxon>Flavobacteriia</taxon>
        <taxon>Flavobacteriales</taxon>
        <taxon>Flavobacteriaceae</taxon>
        <taxon>Cellulophaga</taxon>
    </lineage>
</organism>
<dbReference type="Proteomes" id="UP000007487">
    <property type="component" value="Chromosome"/>
</dbReference>
<dbReference type="HOGENOM" id="CLU_159948_0_0_10"/>
<dbReference type="OrthoDB" id="839906at2"/>
<dbReference type="AlphaFoldDB" id="F0RF68"/>
<keyword evidence="1" id="KW-0472">Membrane</keyword>
<gene>
    <name evidence="2" type="ordered locus">Celly_3268</name>
</gene>
<reference evidence="2 3" key="1">
    <citation type="journal article" date="2011" name="Stand. Genomic Sci.">
        <title>Complete genome sequence of Cellulophaga lytica type strain (LIM- 21).</title>
        <authorList>
            <person name="Pati A."/>
            <person name="Abt B."/>
            <person name="Teshima H."/>
            <person name="Nolan M."/>
            <person name="Lapidus A."/>
            <person name="Lucas S."/>
            <person name="Hammon N."/>
            <person name="Deshpande S."/>
            <person name="Cheng J.F."/>
            <person name="Tapia R."/>
            <person name="Han C."/>
            <person name="Goodwin L."/>
            <person name="Pitluck S."/>
            <person name="Liolios K."/>
            <person name="Pagani I."/>
            <person name="Mavromatis K."/>
            <person name="Ovchinikova G."/>
            <person name="Chen A."/>
            <person name="Palaniappan K."/>
            <person name="Land M."/>
            <person name="Hauser L."/>
            <person name="Jeffries C.D."/>
            <person name="Detter J.C."/>
            <person name="Brambilla E.M."/>
            <person name="Kannan K.P."/>
            <person name="Rohde M."/>
            <person name="Spring S."/>
            <person name="Goker M."/>
            <person name="Woyke T."/>
            <person name="Bristow J."/>
            <person name="Eisen J.A."/>
            <person name="Markowitz V."/>
            <person name="Hugenholtz P."/>
            <person name="Kyrpides N.C."/>
            <person name="Klenk H.P."/>
            <person name="Ivanova N."/>
        </authorList>
    </citation>
    <scope>NUCLEOTIDE SEQUENCE [LARGE SCALE GENOMIC DNA]</scope>
    <source>
        <strain evidence="3">ATCC 23178 / DSM 7489 / JCM 8516 / NBRC 14961 / NCIMB 1423 / VKM B-1433 / Cy l20</strain>
    </source>
</reference>
<keyword evidence="1" id="KW-1133">Transmembrane helix</keyword>
<dbReference type="KEGG" id="cly:Celly_3268"/>
<proteinExistence type="predicted"/>
<feature type="transmembrane region" description="Helical" evidence="1">
    <location>
        <begin position="43"/>
        <end position="76"/>
    </location>
</feature>
<dbReference type="EMBL" id="CP002534">
    <property type="protein sequence ID" value="ADY31084.1"/>
    <property type="molecule type" value="Genomic_DNA"/>
</dbReference>
<keyword evidence="3" id="KW-1185">Reference proteome</keyword>
<keyword evidence="1" id="KW-0812">Transmembrane</keyword>
<dbReference type="eggNOG" id="ENOG5030YBQ">
    <property type="taxonomic scope" value="Bacteria"/>
</dbReference>